<keyword evidence="4" id="KW-0862">Zinc</keyword>
<name>A0AAV9JA72_9PEZI</name>
<evidence type="ECO:0000256" key="3">
    <source>
        <dbReference type="PROSITE-ProRule" id="PRU00176"/>
    </source>
</evidence>
<keyword evidence="1 3" id="KW-0694">RNA-binding</keyword>
<evidence type="ECO:0000256" key="5">
    <source>
        <dbReference type="SAM" id="MobiDB-lite"/>
    </source>
</evidence>
<comment type="function">
    <text evidence="2">May be involved in the turnover of nuclear polyadenylated (pA+) RNA.</text>
</comment>
<feature type="region of interest" description="Disordered" evidence="5">
    <location>
        <begin position="478"/>
        <end position="499"/>
    </location>
</feature>
<feature type="region of interest" description="Disordered" evidence="5">
    <location>
        <begin position="542"/>
        <end position="572"/>
    </location>
</feature>
<dbReference type="InterPro" id="IPR045137">
    <property type="entry name" value="RBM26/27"/>
</dbReference>
<keyword evidence="4" id="KW-0479">Metal-binding</keyword>
<dbReference type="SUPFAM" id="SSF54928">
    <property type="entry name" value="RNA-binding domain, RBD"/>
    <property type="match status" value="1"/>
</dbReference>
<feature type="compositionally biased region" description="Basic and acidic residues" evidence="5">
    <location>
        <begin position="94"/>
        <end position="107"/>
    </location>
</feature>
<evidence type="ECO:0000313" key="9">
    <source>
        <dbReference type="Proteomes" id="UP001324427"/>
    </source>
</evidence>
<evidence type="ECO:0000259" key="6">
    <source>
        <dbReference type="PROSITE" id="PS50102"/>
    </source>
</evidence>
<dbReference type="PROSITE" id="PS50102">
    <property type="entry name" value="RRM"/>
    <property type="match status" value="1"/>
</dbReference>
<dbReference type="EMBL" id="JAVFHQ010000050">
    <property type="protein sequence ID" value="KAK4541646.1"/>
    <property type="molecule type" value="Genomic_DNA"/>
</dbReference>
<feature type="region of interest" description="Disordered" evidence="5">
    <location>
        <begin position="77"/>
        <end position="175"/>
    </location>
</feature>
<dbReference type="AlphaFoldDB" id="A0AAV9JA72"/>
<dbReference type="InterPro" id="IPR000504">
    <property type="entry name" value="RRM_dom"/>
</dbReference>
<keyword evidence="4" id="KW-0863">Zinc-finger</keyword>
<dbReference type="Gene3D" id="3.30.70.330">
    <property type="match status" value="1"/>
</dbReference>
<reference evidence="8 9" key="1">
    <citation type="submission" date="2021-11" db="EMBL/GenBank/DDBJ databases">
        <title>Black yeast isolated from Biological Soil Crust.</title>
        <authorList>
            <person name="Kurbessoian T."/>
        </authorList>
    </citation>
    <scope>NUCLEOTIDE SEQUENCE [LARGE SCALE GENOMIC DNA]</scope>
    <source>
        <strain evidence="8 9">CCFEE 5522</strain>
    </source>
</reference>
<evidence type="ECO:0000313" key="8">
    <source>
        <dbReference type="EMBL" id="KAK4541646.1"/>
    </source>
</evidence>
<dbReference type="PANTHER" id="PTHR14398:SF0">
    <property type="entry name" value="ZINC FINGER PROTEIN SWM"/>
    <property type="match status" value="1"/>
</dbReference>
<dbReference type="Pfam" id="PF00076">
    <property type="entry name" value="RRM_1"/>
    <property type="match status" value="1"/>
</dbReference>
<feature type="region of interest" description="Disordered" evidence="5">
    <location>
        <begin position="396"/>
        <end position="462"/>
    </location>
</feature>
<dbReference type="GO" id="GO:0003723">
    <property type="term" value="F:RNA binding"/>
    <property type="evidence" value="ECO:0007669"/>
    <property type="project" value="UniProtKB-UniRule"/>
</dbReference>
<dbReference type="PROSITE" id="PS50103">
    <property type="entry name" value="ZF_C3H1"/>
    <property type="match status" value="1"/>
</dbReference>
<dbReference type="FunFam" id="3.30.70.330:FF:000647">
    <property type="entry name" value="CCCH zinc finger and RRM domain protein"/>
    <property type="match status" value="1"/>
</dbReference>
<evidence type="ECO:0000256" key="4">
    <source>
        <dbReference type="PROSITE-ProRule" id="PRU00723"/>
    </source>
</evidence>
<dbReference type="GO" id="GO:0008270">
    <property type="term" value="F:zinc ion binding"/>
    <property type="evidence" value="ECO:0007669"/>
    <property type="project" value="UniProtKB-KW"/>
</dbReference>
<protein>
    <submittedName>
        <fullName evidence="8">Uncharacterized protein</fullName>
    </submittedName>
</protein>
<feature type="compositionally biased region" description="Basic and acidic residues" evidence="5">
    <location>
        <begin position="430"/>
        <end position="462"/>
    </location>
</feature>
<dbReference type="SMART" id="SM00360">
    <property type="entry name" value="RRM"/>
    <property type="match status" value="1"/>
</dbReference>
<proteinExistence type="predicted"/>
<feature type="domain" description="RRM" evidence="6">
    <location>
        <begin position="322"/>
        <end position="394"/>
    </location>
</feature>
<evidence type="ECO:0000259" key="7">
    <source>
        <dbReference type="PROSITE" id="PS50103"/>
    </source>
</evidence>
<feature type="region of interest" description="Disordered" evidence="5">
    <location>
        <begin position="271"/>
        <end position="316"/>
    </location>
</feature>
<sequence>MHVNEEESALLKTYIIKSLENISDADSDVLADYVLALVKTDEPEPIARANCVENLKDFLGDNASKFVNDTFHAIATRSYDPSRPAPRPSAAVDEPPRQSNESRKRLLPEWGADVPQDGRIQSYEGGDRPVKQARRGGRGHEQQRGGRQAQQPLRQYGAPPPYASQTPAFQLPPMPTPPPGMPPFDPSNPMASIMAMQQLMGLPLPGMPGAGSPPASNGFIQPRSGQRCRDYDTKGFCARGISCPYEHGENPYIVPQQSDEYDPNNATMFPTPTRIGHLDTSPTDGGRGGARIRGRVGQPGNRGGGKRAEFSHTGRNHDRSITSVVVEQIPEDNFTEESVRDFFSKFGDIEEVTMQAYKRLAIVRYDSWDAAKAAYDSPKSVFDNRFVKVYWYKPETLPRPPNGHASSPAPARPSVDLETKQDEPEIDLEEVARRQEEAQRKQEETKKQREEALQRRQELDEKLKIMDQERKKMAKMLAAKTGGKPASPSPSANGAEDNEQTRALKVQLAKLEAEAKSMGIDPDAPASNGGFYGSPHGFSATSYRSRGGYRGRTPRGRGYSQASYRGGWAGAPAPRVKPSMSLDFRPKTVSVAFVDGGYDEHEEALRQYLMFNGLETAILTKHPARNDAALVAFQQRYEGENFMAAAEGAGPLAASDLPKQLGRVELAWHTGEKPAVTATNGHHASDDVKMDLAETIVEPQTLKQEREEDAPRDMDTYDDDMDRW</sequence>
<dbReference type="CDD" id="cd12257">
    <property type="entry name" value="RRM1_RBM26_like"/>
    <property type="match status" value="1"/>
</dbReference>
<dbReference type="Gene3D" id="1.20.1390.10">
    <property type="entry name" value="PWI domain"/>
    <property type="match status" value="1"/>
</dbReference>
<gene>
    <name evidence="8" type="ORF">LTR36_007790</name>
</gene>
<dbReference type="InterPro" id="IPR000571">
    <property type="entry name" value="Znf_CCCH"/>
</dbReference>
<feature type="region of interest" description="Disordered" evidence="5">
    <location>
        <begin position="697"/>
        <end position="724"/>
    </location>
</feature>
<keyword evidence="9" id="KW-1185">Reference proteome</keyword>
<dbReference type="PANTHER" id="PTHR14398">
    <property type="entry name" value="RNA RECOGNITION RRM/RNP DOMAIN"/>
    <property type="match status" value="1"/>
</dbReference>
<feature type="domain" description="C3H1-type" evidence="7">
    <location>
        <begin position="222"/>
        <end position="250"/>
    </location>
</feature>
<dbReference type="SMART" id="SM00356">
    <property type="entry name" value="ZnF_C3H1"/>
    <property type="match status" value="1"/>
</dbReference>
<feature type="compositionally biased region" description="Basic and acidic residues" evidence="5">
    <location>
        <begin position="306"/>
        <end position="316"/>
    </location>
</feature>
<evidence type="ECO:0000256" key="2">
    <source>
        <dbReference type="ARBA" id="ARBA00043866"/>
    </source>
</evidence>
<dbReference type="InterPro" id="IPR035979">
    <property type="entry name" value="RBD_domain_sf"/>
</dbReference>
<dbReference type="InterPro" id="IPR012677">
    <property type="entry name" value="Nucleotide-bd_a/b_plait_sf"/>
</dbReference>
<feature type="compositionally biased region" description="Basic and acidic residues" evidence="5">
    <location>
        <begin position="703"/>
        <end position="715"/>
    </location>
</feature>
<dbReference type="Pfam" id="PF01480">
    <property type="entry name" value="PWI"/>
    <property type="match status" value="1"/>
</dbReference>
<organism evidence="8 9">
    <name type="scientific">Oleoguttula mirabilis</name>
    <dbReference type="NCBI Taxonomy" id="1507867"/>
    <lineage>
        <taxon>Eukaryota</taxon>
        <taxon>Fungi</taxon>
        <taxon>Dikarya</taxon>
        <taxon>Ascomycota</taxon>
        <taxon>Pezizomycotina</taxon>
        <taxon>Dothideomycetes</taxon>
        <taxon>Dothideomycetidae</taxon>
        <taxon>Mycosphaerellales</taxon>
        <taxon>Teratosphaeriaceae</taxon>
        <taxon>Oleoguttula</taxon>
    </lineage>
</organism>
<evidence type="ECO:0000256" key="1">
    <source>
        <dbReference type="ARBA" id="ARBA00022884"/>
    </source>
</evidence>
<feature type="zinc finger region" description="C3H1-type" evidence="4">
    <location>
        <begin position="222"/>
        <end position="250"/>
    </location>
</feature>
<dbReference type="GO" id="GO:0005634">
    <property type="term" value="C:nucleus"/>
    <property type="evidence" value="ECO:0007669"/>
    <property type="project" value="TreeGrafter"/>
</dbReference>
<comment type="caution">
    <text evidence="8">The sequence shown here is derived from an EMBL/GenBank/DDBJ whole genome shotgun (WGS) entry which is preliminary data.</text>
</comment>
<dbReference type="Proteomes" id="UP001324427">
    <property type="component" value="Unassembled WGS sequence"/>
</dbReference>
<accession>A0AAV9JA72</accession>
<dbReference type="InterPro" id="IPR002483">
    <property type="entry name" value="PWI_dom"/>
</dbReference>